<gene>
    <name evidence="7" type="ORF">PYX00_011906</name>
</gene>
<feature type="domain" description="Transketolase-like pyrimidine-binding" evidence="6">
    <location>
        <begin position="1"/>
        <end position="162"/>
    </location>
</feature>
<proteinExistence type="predicted"/>
<dbReference type="PANTHER" id="PTHR43257">
    <property type="entry name" value="PYRUVATE DEHYDROGENASE E1 COMPONENT BETA SUBUNIT"/>
    <property type="match status" value="1"/>
</dbReference>
<evidence type="ECO:0000256" key="5">
    <source>
        <dbReference type="ARBA" id="ARBA00051231"/>
    </source>
</evidence>
<evidence type="ECO:0000256" key="3">
    <source>
        <dbReference type="ARBA" id="ARBA00023052"/>
    </source>
</evidence>
<dbReference type="FunFam" id="3.40.50.970:FF:000001">
    <property type="entry name" value="Pyruvate dehydrogenase E1 beta subunit"/>
    <property type="match status" value="1"/>
</dbReference>
<reference evidence="7" key="1">
    <citation type="journal article" date="2024" name="Gigascience">
        <title>Chromosome-level genome of the poultry shaft louse Menopon gallinae provides insight into the host-switching and adaptive evolution of parasitic lice.</title>
        <authorList>
            <person name="Xu Y."/>
            <person name="Ma L."/>
            <person name="Liu S."/>
            <person name="Liang Y."/>
            <person name="Liu Q."/>
            <person name="He Z."/>
            <person name="Tian L."/>
            <person name="Duan Y."/>
            <person name="Cai W."/>
            <person name="Li H."/>
            <person name="Song F."/>
        </authorList>
    </citation>
    <scope>NUCLEOTIDE SEQUENCE</scope>
    <source>
        <strain evidence="7">Cailab_2023a</strain>
    </source>
</reference>
<evidence type="ECO:0000256" key="2">
    <source>
        <dbReference type="ARBA" id="ARBA00023002"/>
    </source>
</evidence>
<dbReference type="NCBIfam" id="NF006667">
    <property type="entry name" value="PRK09212.1"/>
    <property type="match status" value="1"/>
</dbReference>
<dbReference type="Gene3D" id="3.40.50.970">
    <property type="match status" value="1"/>
</dbReference>
<evidence type="ECO:0000256" key="4">
    <source>
        <dbReference type="ARBA" id="ARBA00025211"/>
    </source>
</evidence>
<comment type="catalytic activity">
    <reaction evidence="5">
        <text>N(6)-[(R)-lipoyl]-L-lysyl-[protein] + pyruvate + H(+) = N(6)-[(R)-S(8)-acetyldihydrolipoyl]-L-lysyl-[protein] + CO2</text>
        <dbReference type="Rhea" id="RHEA:19189"/>
        <dbReference type="Rhea" id="RHEA-COMP:10474"/>
        <dbReference type="Rhea" id="RHEA-COMP:10478"/>
        <dbReference type="ChEBI" id="CHEBI:15361"/>
        <dbReference type="ChEBI" id="CHEBI:15378"/>
        <dbReference type="ChEBI" id="CHEBI:16526"/>
        <dbReference type="ChEBI" id="CHEBI:83099"/>
        <dbReference type="ChEBI" id="CHEBI:83111"/>
        <dbReference type="EC" id="1.2.4.1"/>
    </reaction>
</comment>
<dbReference type="GO" id="GO:0004739">
    <property type="term" value="F:pyruvate dehydrogenase (acetyl-transferring) activity"/>
    <property type="evidence" value="ECO:0007669"/>
    <property type="project" value="UniProtKB-EC"/>
</dbReference>
<protein>
    <recommendedName>
        <fullName evidence="6">Transketolase-like pyrimidine-binding domain-containing protein</fullName>
    </recommendedName>
</protein>
<name>A0AAW2H8Q0_9NEOP</name>
<dbReference type="SMART" id="SM00861">
    <property type="entry name" value="Transket_pyr"/>
    <property type="match status" value="1"/>
</dbReference>
<comment type="caution">
    <text evidence="7">The sequence shown here is derived from an EMBL/GenBank/DDBJ whole genome shotgun (WGS) entry which is preliminary data.</text>
</comment>
<dbReference type="PANTHER" id="PTHR43257:SF2">
    <property type="entry name" value="PYRUVATE DEHYDROGENASE E1 COMPONENT SUBUNIT BETA"/>
    <property type="match status" value="1"/>
</dbReference>
<dbReference type="EMBL" id="JARGDH010000006">
    <property type="protein sequence ID" value="KAL0266189.1"/>
    <property type="molecule type" value="Genomic_DNA"/>
</dbReference>
<evidence type="ECO:0000259" key="6">
    <source>
        <dbReference type="SMART" id="SM00861"/>
    </source>
</evidence>
<comment type="cofactor">
    <cofactor evidence="1">
        <name>thiamine diphosphate</name>
        <dbReference type="ChEBI" id="CHEBI:58937"/>
    </cofactor>
</comment>
<dbReference type="InterPro" id="IPR009014">
    <property type="entry name" value="Transketo_C/PFOR_II"/>
</dbReference>
<dbReference type="CDD" id="cd07036">
    <property type="entry name" value="TPP_PYR_E1-PDHc-beta_like"/>
    <property type="match status" value="1"/>
</dbReference>
<dbReference type="SUPFAM" id="SSF52518">
    <property type="entry name" value="Thiamin diphosphate-binding fold (THDP-binding)"/>
    <property type="match status" value="1"/>
</dbReference>
<dbReference type="AlphaFoldDB" id="A0AAW2H8Q0"/>
<dbReference type="Pfam" id="PF02780">
    <property type="entry name" value="Transketolase_C"/>
    <property type="match status" value="1"/>
</dbReference>
<evidence type="ECO:0000256" key="1">
    <source>
        <dbReference type="ARBA" id="ARBA00001964"/>
    </source>
</evidence>
<dbReference type="InterPro" id="IPR029061">
    <property type="entry name" value="THDP-binding"/>
</dbReference>
<dbReference type="InterPro" id="IPR005475">
    <property type="entry name" value="Transketolase-like_Pyr-bd"/>
</dbReference>
<keyword evidence="3" id="KW-0786">Thiamine pyrophosphate</keyword>
<dbReference type="Pfam" id="PF02779">
    <property type="entry name" value="Transket_pyr"/>
    <property type="match status" value="1"/>
</dbReference>
<dbReference type="Gene3D" id="3.40.50.920">
    <property type="match status" value="1"/>
</dbReference>
<keyword evidence="2" id="KW-0560">Oxidoreductase</keyword>
<dbReference type="InterPro" id="IPR033248">
    <property type="entry name" value="Transketolase_C"/>
</dbReference>
<evidence type="ECO:0000313" key="7">
    <source>
        <dbReference type="EMBL" id="KAL0266189.1"/>
    </source>
</evidence>
<sequence length="297" mass="32375">MARDKSVVLLGEEVAQYNGPYKVSKGLLDKYGCERVIDTPITELGFTGAGVGMAMNGLRPVVEWMTMQFGLLAIDQIINNASKMNYMSGGQFKMPMVVRGPNGYAEYLASQHSQSFAAYFVHAPGIIVMAPSTPSDAKGMLKTAIRNDNLVIFLESELTYSVKGQVPEGEHLVPVGKADIKRVGQHISLISFSKTMLLCLEAAEILAKEGVEVEVIDLRTLSPLDQQTLFSSVRKTNHALVVDEAWPQASVGSWLDAPVELLASENIPMPYSHPLELASQPSTQKIVKAIKDILNLN</sequence>
<accession>A0AAW2H8Q0</accession>
<organism evidence="7">
    <name type="scientific">Menopon gallinae</name>
    <name type="common">poultry shaft louse</name>
    <dbReference type="NCBI Taxonomy" id="328185"/>
    <lineage>
        <taxon>Eukaryota</taxon>
        <taxon>Metazoa</taxon>
        <taxon>Ecdysozoa</taxon>
        <taxon>Arthropoda</taxon>
        <taxon>Hexapoda</taxon>
        <taxon>Insecta</taxon>
        <taxon>Pterygota</taxon>
        <taxon>Neoptera</taxon>
        <taxon>Paraneoptera</taxon>
        <taxon>Psocodea</taxon>
        <taxon>Troctomorpha</taxon>
        <taxon>Phthiraptera</taxon>
        <taxon>Amblycera</taxon>
        <taxon>Menoponidae</taxon>
        <taxon>Menopon</taxon>
    </lineage>
</organism>
<dbReference type="SUPFAM" id="SSF52922">
    <property type="entry name" value="TK C-terminal domain-like"/>
    <property type="match status" value="1"/>
</dbReference>
<comment type="function">
    <text evidence="4">The pyruvate dehydrogenase complex catalyzes the overall conversion of pyruvate to acetyl-CoA and CO(2). It contains multiple copies of three enzymatic components: pyruvate dehydrogenase (E1), dihydrolipoamide acetyltransferase (E2) and lipoamide dehydrogenase (E3).</text>
</comment>